<feature type="region of interest" description="G5" evidence="9">
    <location>
        <begin position="152"/>
        <end position="154"/>
    </location>
</feature>
<evidence type="ECO:0000256" key="7">
    <source>
        <dbReference type="ARBA" id="ARBA00023136"/>
    </source>
</evidence>
<dbReference type="GO" id="GO:0005525">
    <property type="term" value="F:GTP binding"/>
    <property type="evidence" value="ECO:0007669"/>
    <property type="project" value="UniProtKB-UniRule"/>
</dbReference>
<dbReference type="PROSITE" id="PS50823">
    <property type="entry name" value="KH_TYPE_2"/>
    <property type="match status" value="1"/>
</dbReference>
<evidence type="ECO:0000256" key="10">
    <source>
        <dbReference type="RuleBase" id="RU003761"/>
    </source>
</evidence>
<comment type="caution">
    <text evidence="13">The sequence shown here is derived from an EMBL/GenBank/DDBJ whole genome shotgun (WGS) entry which is preliminary data.</text>
</comment>
<keyword evidence="7 8" id="KW-0472">Membrane</keyword>
<keyword evidence="3 8" id="KW-0690">Ribosome biogenesis</keyword>
<dbReference type="InterPro" id="IPR006073">
    <property type="entry name" value="GTP-bd"/>
</dbReference>
<dbReference type="InterPro" id="IPR005225">
    <property type="entry name" value="Small_GTP-bd"/>
</dbReference>
<dbReference type="InterPro" id="IPR005662">
    <property type="entry name" value="GTPase_Era-like"/>
</dbReference>
<feature type="binding site" evidence="8">
    <location>
        <begin position="123"/>
        <end position="126"/>
    </location>
    <ligand>
        <name>GTP</name>
        <dbReference type="ChEBI" id="CHEBI:37565"/>
    </ligand>
</feature>
<reference evidence="13 14" key="1">
    <citation type="journal article" date="2015" name="Genome Announc.">
        <title>Expanding the biotechnology potential of lactobacilli through comparative genomics of 213 strains and associated genera.</title>
        <authorList>
            <person name="Sun Z."/>
            <person name="Harris H.M."/>
            <person name="McCann A."/>
            <person name="Guo C."/>
            <person name="Argimon S."/>
            <person name="Zhang W."/>
            <person name="Yang X."/>
            <person name="Jeffery I.B."/>
            <person name="Cooney J.C."/>
            <person name="Kagawa T.F."/>
            <person name="Liu W."/>
            <person name="Song Y."/>
            <person name="Salvetti E."/>
            <person name="Wrobel A."/>
            <person name="Rasinkangas P."/>
            <person name="Parkhill J."/>
            <person name="Rea M.C."/>
            <person name="O'Sullivan O."/>
            <person name="Ritari J."/>
            <person name="Douillard F.P."/>
            <person name="Paul Ross R."/>
            <person name="Yang R."/>
            <person name="Briner A.E."/>
            <person name="Felis G.E."/>
            <person name="de Vos W.M."/>
            <person name="Barrangou R."/>
            <person name="Klaenhammer T.R."/>
            <person name="Caufield P.W."/>
            <person name="Cui Y."/>
            <person name="Zhang H."/>
            <person name="O'Toole P.W."/>
        </authorList>
    </citation>
    <scope>NUCLEOTIDE SEQUENCE [LARGE SCALE GENOMIC DNA]</scope>
    <source>
        <strain evidence="13 14">DSM 20719</strain>
    </source>
</reference>
<sequence length="300" mass="34507">MSETYRSGFVAIVGRPNVGKSTFMNRMIGEKIAIMSSKAQTTRNKIQGIYTDDNAQIVFVDTPGIHKPHNELDEYMDQAALSTFNEVDAILFMISGIDKKGPGDQYIMDQLKNVKKPVYLVVNKIDAIHPDNLLSVIEQYRHELDFKAVYPISALEGNNVPEMLQELEQTLPEGPQYYPEDQLTDHPEYFVVGELIREKILELTHEEVPHSVAVVVERMKDRVNDKLQIEANIIVERDGQKRIIIGQKGSVIKEIGIRARREIEALLGEKINLKLWVKIQKNWRDSNQYLREFGYNKKRL</sequence>
<evidence type="ECO:0000256" key="3">
    <source>
        <dbReference type="ARBA" id="ARBA00022517"/>
    </source>
</evidence>
<comment type="subcellular location">
    <subcellularLocation>
        <location evidence="8">Cytoplasm</location>
    </subcellularLocation>
    <subcellularLocation>
        <location evidence="8">Cell membrane</location>
        <topology evidence="8">Peripheral membrane protein</topology>
    </subcellularLocation>
</comment>
<dbReference type="GO" id="GO:0003924">
    <property type="term" value="F:GTPase activity"/>
    <property type="evidence" value="ECO:0007669"/>
    <property type="project" value="UniProtKB-UniRule"/>
</dbReference>
<evidence type="ECO:0000256" key="9">
    <source>
        <dbReference type="PROSITE-ProRule" id="PRU01050"/>
    </source>
</evidence>
<keyword evidence="4 8" id="KW-0547">Nucleotide-binding</keyword>
<evidence type="ECO:0000256" key="6">
    <source>
        <dbReference type="ARBA" id="ARBA00023134"/>
    </source>
</evidence>
<dbReference type="GO" id="GO:0000028">
    <property type="term" value="P:ribosomal small subunit assembly"/>
    <property type="evidence" value="ECO:0007669"/>
    <property type="project" value="TreeGrafter"/>
</dbReference>
<protein>
    <recommendedName>
        <fullName evidence="2 8">GTPase Era</fullName>
    </recommendedName>
</protein>
<proteinExistence type="inferred from homology"/>
<evidence type="ECO:0000256" key="5">
    <source>
        <dbReference type="ARBA" id="ARBA00022884"/>
    </source>
</evidence>
<feature type="region of interest" description="G1" evidence="9">
    <location>
        <begin position="14"/>
        <end position="21"/>
    </location>
</feature>
<dbReference type="Gene3D" id="3.30.300.20">
    <property type="match status" value="1"/>
</dbReference>
<dbReference type="Proteomes" id="UP000050823">
    <property type="component" value="Unassembled WGS sequence"/>
</dbReference>
<dbReference type="HAMAP" id="MF_00367">
    <property type="entry name" value="GTPase_Era"/>
    <property type="match status" value="1"/>
</dbReference>
<organism evidence="13 14">
    <name type="scientific">Latilactobacillus graminis DSM 20719</name>
    <dbReference type="NCBI Taxonomy" id="1423752"/>
    <lineage>
        <taxon>Bacteria</taxon>
        <taxon>Bacillati</taxon>
        <taxon>Bacillota</taxon>
        <taxon>Bacilli</taxon>
        <taxon>Lactobacillales</taxon>
        <taxon>Lactobacillaceae</taxon>
        <taxon>Latilactobacillus</taxon>
    </lineage>
</organism>
<dbReference type="Pfam" id="PF07650">
    <property type="entry name" value="KH_2"/>
    <property type="match status" value="1"/>
</dbReference>
<dbReference type="PRINTS" id="PR00326">
    <property type="entry name" value="GTP1OBG"/>
</dbReference>
<dbReference type="GO" id="GO:0043024">
    <property type="term" value="F:ribosomal small subunit binding"/>
    <property type="evidence" value="ECO:0007669"/>
    <property type="project" value="TreeGrafter"/>
</dbReference>
<dbReference type="CDD" id="cd04163">
    <property type="entry name" value="Era"/>
    <property type="match status" value="1"/>
</dbReference>
<evidence type="ECO:0000313" key="13">
    <source>
        <dbReference type="EMBL" id="KRM22265.1"/>
    </source>
</evidence>
<comment type="function">
    <text evidence="8">An essential GTPase that binds both GDP and GTP, with rapid nucleotide exchange. Plays a role in 16S rRNA processing and 30S ribosomal subunit biogenesis and possibly also in cell cycle regulation and energy metabolism.</text>
</comment>
<evidence type="ECO:0000256" key="4">
    <source>
        <dbReference type="ARBA" id="ARBA00022741"/>
    </source>
</evidence>
<keyword evidence="8" id="KW-1003">Cell membrane</keyword>
<dbReference type="CDD" id="cd22534">
    <property type="entry name" value="KH-II_Era"/>
    <property type="match status" value="1"/>
</dbReference>
<feature type="domain" description="Era-type G" evidence="12">
    <location>
        <begin position="6"/>
        <end position="173"/>
    </location>
</feature>
<dbReference type="EMBL" id="AYZB01000035">
    <property type="protein sequence ID" value="KRM22265.1"/>
    <property type="molecule type" value="Genomic_DNA"/>
</dbReference>
<dbReference type="PROSITE" id="PS51713">
    <property type="entry name" value="G_ERA"/>
    <property type="match status" value="1"/>
</dbReference>
<comment type="similarity">
    <text evidence="1 8 9 10">Belongs to the TRAFAC class TrmE-Era-EngA-EngB-Septin-like GTPase superfamily. Era GTPase family.</text>
</comment>
<gene>
    <name evidence="8" type="primary">era</name>
    <name evidence="13" type="ORF">FC90_GL000864</name>
</gene>
<dbReference type="NCBIfam" id="TIGR00231">
    <property type="entry name" value="small_GTP"/>
    <property type="match status" value="1"/>
</dbReference>
<feature type="region of interest" description="G4" evidence="9">
    <location>
        <begin position="123"/>
        <end position="126"/>
    </location>
</feature>
<keyword evidence="8" id="KW-0699">rRNA-binding</keyword>
<dbReference type="Gene3D" id="3.40.50.300">
    <property type="entry name" value="P-loop containing nucleotide triphosphate hydrolases"/>
    <property type="match status" value="1"/>
</dbReference>
<dbReference type="GO" id="GO:0070181">
    <property type="term" value="F:small ribosomal subunit rRNA binding"/>
    <property type="evidence" value="ECO:0007669"/>
    <property type="project" value="UniProtKB-UniRule"/>
</dbReference>
<feature type="region of interest" description="G3" evidence="9">
    <location>
        <begin position="61"/>
        <end position="64"/>
    </location>
</feature>
<dbReference type="PANTHER" id="PTHR42698:SF1">
    <property type="entry name" value="GTPASE ERA, MITOCHONDRIAL"/>
    <property type="match status" value="1"/>
</dbReference>
<dbReference type="InterPro" id="IPR027417">
    <property type="entry name" value="P-loop_NTPase"/>
</dbReference>
<evidence type="ECO:0000256" key="2">
    <source>
        <dbReference type="ARBA" id="ARBA00020484"/>
    </source>
</evidence>
<comment type="subunit">
    <text evidence="8">Monomer.</text>
</comment>
<dbReference type="GO" id="GO:0005886">
    <property type="term" value="C:plasma membrane"/>
    <property type="evidence" value="ECO:0007669"/>
    <property type="project" value="UniProtKB-SubCell"/>
</dbReference>
<feature type="binding site" evidence="8">
    <location>
        <begin position="61"/>
        <end position="65"/>
    </location>
    <ligand>
        <name>GTP</name>
        <dbReference type="ChEBI" id="CHEBI:37565"/>
    </ligand>
</feature>
<feature type="domain" description="KH type-2" evidence="11">
    <location>
        <begin position="196"/>
        <end position="281"/>
    </location>
</feature>
<keyword evidence="6 8" id="KW-0342">GTP-binding</keyword>
<dbReference type="PANTHER" id="PTHR42698">
    <property type="entry name" value="GTPASE ERA"/>
    <property type="match status" value="1"/>
</dbReference>
<dbReference type="InterPro" id="IPR030388">
    <property type="entry name" value="G_ERA_dom"/>
</dbReference>
<dbReference type="InterPro" id="IPR009019">
    <property type="entry name" value="KH_sf_prok-type"/>
</dbReference>
<dbReference type="NCBIfam" id="TIGR00436">
    <property type="entry name" value="era"/>
    <property type="match status" value="1"/>
</dbReference>
<dbReference type="FunFam" id="3.40.50.300:FF:000094">
    <property type="entry name" value="GTPase Era"/>
    <property type="match status" value="1"/>
</dbReference>
<dbReference type="SUPFAM" id="SSF52540">
    <property type="entry name" value="P-loop containing nucleoside triphosphate hydrolases"/>
    <property type="match status" value="1"/>
</dbReference>
<evidence type="ECO:0000259" key="12">
    <source>
        <dbReference type="PROSITE" id="PS51713"/>
    </source>
</evidence>
<dbReference type="GO" id="GO:0005829">
    <property type="term" value="C:cytosol"/>
    <property type="evidence" value="ECO:0007669"/>
    <property type="project" value="TreeGrafter"/>
</dbReference>
<feature type="region of interest" description="G2" evidence="9">
    <location>
        <begin position="40"/>
        <end position="44"/>
    </location>
</feature>
<dbReference type="RefSeq" id="WP_057908253.1">
    <property type="nucleotide sequence ID" value="NZ_AYZB01000035.1"/>
</dbReference>
<dbReference type="InterPro" id="IPR004044">
    <property type="entry name" value="KH_dom_type_2"/>
</dbReference>
<evidence type="ECO:0000256" key="8">
    <source>
        <dbReference type="HAMAP-Rule" id="MF_00367"/>
    </source>
</evidence>
<dbReference type="NCBIfam" id="NF000908">
    <property type="entry name" value="PRK00089.1"/>
    <property type="match status" value="1"/>
</dbReference>
<evidence type="ECO:0000259" key="11">
    <source>
        <dbReference type="PROSITE" id="PS50823"/>
    </source>
</evidence>
<dbReference type="Pfam" id="PF01926">
    <property type="entry name" value="MMR_HSR1"/>
    <property type="match status" value="1"/>
</dbReference>
<dbReference type="AlphaFoldDB" id="A0AA89KX13"/>
<dbReference type="InterPro" id="IPR015946">
    <property type="entry name" value="KH_dom-like_a/b"/>
</dbReference>
<feature type="binding site" evidence="8">
    <location>
        <begin position="14"/>
        <end position="21"/>
    </location>
    <ligand>
        <name>GTP</name>
        <dbReference type="ChEBI" id="CHEBI:37565"/>
    </ligand>
</feature>
<name>A0AA89KX13_9LACO</name>
<dbReference type="FunFam" id="3.30.300.20:FF:000003">
    <property type="entry name" value="GTPase Era"/>
    <property type="match status" value="1"/>
</dbReference>
<accession>A0AA89KX13</accession>
<keyword evidence="5 8" id="KW-0694">RNA-binding</keyword>
<keyword evidence="8" id="KW-0963">Cytoplasm</keyword>
<dbReference type="SUPFAM" id="SSF54814">
    <property type="entry name" value="Prokaryotic type KH domain (KH-domain type II)"/>
    <property type="match status" value="1"/>
</dbReference>
<evidence type="ECO:0000256" key="1">
    <source>
        <dbReference type="ARBA" id="ARBA00007921"/>
    </source>
</evidence>
<evidence type="ECO:0000313" key="14">
    <source>
        <dbReference type="Proteomes" id="UP000050823"/>
    </source>
</evidence>